<proteinExistence type="predicted"/>
<evidence type="ECO:0000256" key="4">
    <source>
        <dbReference type="SAM" id="MobiDB-lite"/>
    </source>
</evidence>
<evidence type="ECO:0000256" key="2">
    <source>
        <dbReference type="ARBA" id="ARBA00022553"/>
    </source>
</evidence>
<accession>A0AAD6F3H4</accession>
<feature type="region of interest" description="Disordered" evidence="4">
    <location>
        <begin position="409"/>
        <end position="444"/>
    </location>
</feature>
<evidence type="ECO:0000256" key="1">
    <source>
        <dbReference type="ARBA" id="ARBA00022499"/>
    </source>
</evidence>
<dbReference type="Pfam" id="PF25561">
    <property type="entry name" value="QRICH1"/>
    <property type="match status" value="1"/>
</dbReference>
<gene>
    <name evidence="7" type="ORF">JOQ06_027670</name>
</gene>
<keyword evidence="1" id="KW-1017">Isopeptide bond</keyword>
<keyword evidence="2" id="KW-0597">Phosphoprotein</keyword>
<dbReference type="PANTHER" id="PTHR45736:SF8">
    <property type="entry name" value="TRANSCRIPTIONAL REGULATOR QRICH1"/>
    <property type="match status" value="1"/>
</dbReference>
<name>A0AAD6F3H4_9TELE</name>
<dbReference type="InterPro" id="IPR057926">
    <property type="entry name" value="QRICH1_dom"/>
</dbReference>
<dbReference type="Pfam" id="PF12012">
    <property type="entry name" value="DUF3504"/>
    <property type="match status" value="1"/>
</dbReference>
<keyword evidence="8" id="KW-1185">Reference proteome</keyword>
<dbReference type="AlphaFoldDB" id="A0AAD6F3H4"/>
<evidence type="ECO:0008006" key="9">
    <source>
        <dbReference type="Google" id="ProtNLM"/>
    </source>
</evidence>
<keyword evidence="3" id="KW-0832">Ubl conjugation</keyword>
<dbReference type="EMBL" id="JAPTMU010000274">
    <property type="protein sequence ID" value="KAJ4919588.1"/>
    <property type="molecule type" value="Genomic_DNA"/>
</dbReference>
<comment type="caution">
    <text evidence="7">The sequence shown here is derived from an EMBL/GenBank/DDBJ whole genome shotgun (WGS) entry which is preliminary data.</text>
</comment>
<feature type="compositionally biased region" description="Polar residues" evidence="4">
    <location>
        <begin position="409"/>
        <end position="443"/>
    </location>
</feature>
<evidence type="ECO:0000259" key="6">
    <source>
        <dbReference type="Pfam" id="PF25561"/>
    </source>
</evidence>
<organism evidence="7 8">
    <name type="scientific">Pogonophryne albipinna</name>
    <dbReference type="NCBI Taxonomy" id="1090488"/>
    <lineage>
        <taxon>Eukaryota</taxon>
        <taxon>Metazoa</taxon>
        <taxon>Chordata</taxon>
        <taxon>Craniata</taxon>
        <taxon>Vertebrata</taxon>
        <taxon>Euteleostomi</taxon>
        <taxon>Actinopterygii</taxon>
        <taxon>Neopterygii</taxon>
        <taxon>Teleostei</taxon>
        <taxon>Neoteleostei</taxon>
        <taxon>Acanthomorphata</taxon>
        <taxon>Eupercaria</taxon>
        <taxon>Perciformes</taxon>
        <taxon>Notothenioidei</taxon>
        <taxon>Pogonophryne</taxon>
    </lineage>
</organism>
<dbReference type="InterPro" id="IPR051284">
    <property type="entry name" value="ZnF_MYMT-QRICH1"/>
</dbReference>
<dbReference type="Proteomes" id="UP001219934">
    <property type="component" value="Unassembled WGS sequence"/>
</dbReference>
<reference evidence="7" key="1">
    <citation type="submission" date="2022-11" db="EMBL/GenBank/DDBJ databases">
        <title>Chromosome-level genome of Pogonophryne albipinna.</title>
        <authorList>
            <person name="Jo E."/>
        </authorList>
    </citation>
    <scope>NUCLEOTIDE SEQUENCE</scope>
    <source>
        <strain evidence="7">SGF0006</strain>
        <tissue evidence="7">Muscle</tissue>
    </source>
</reference>
<protein>
    <recommendedName>
        <fullName evidence="9">DUF3504 domain-containing protein</fullName>
    </recommendedName>
</protein>
<evidence type="ECO:0000313" key="7">
    <source>
        <dbReference type="EMBL" id="KAJ4919588.1"/>
    </source>
</evidence>
<dbReference type="PANTHER" id="PTHR45736">
    <property type="entry name" value="ZINC FINGER MYM-TYPE PROTEIN"/>
    <property type="match status" value="1"/>
</dbReference>
<evidence type="ECO:0000259" key="5">
    <source>
        <dbReference type="Pfam" id="PF12012"/>
    </source>
</evidence>
<evidence type="ECO:0000313" key="8">
    <source>
        <dbReference type="Proteomes" id="UP001219934"/>
    </source>
</evidence>
<feature type="domain" description="QRICH1-like" evidence="6">
    <location>
        <begin position="524"/>
        <end position="639"/>
    </location>
</feature>
<evidence type="ECO:0000256" key="3">
    <source>
        <dbReference type="ARBA" id="ARBA00022843"/>
    </source>
</evidence>
<feature type="domain" description="ZMYM2-like/QRICH1 C-terminal" evidence="5">
    <location>
        <begin position="651"/>
        <end position="813"/>
    </location>
</feature>
<dbReference type="InterPro" id="IPR021893">
    <property type="entry name" value="ZMYM2-like_C"/>
</dbReference>
<sequence>MNEQESGVVSFDEYVRQKARTVPQHRMKEFLESLSKGPEVLQEFSQQGGAATTTAMVYQQQDTNCVYADSTEVAGSLLELACPVRAEISPHLSVHQESEQQLQVQVQIQEQQDQTVGQVLQVAAPSQQDLQGISTHFIQQGELTEEQQQQIQAQLVAAAASKFNYKLVNIFNYMMVNIFSYRVASKFSYRVASKFSSRVANKFNYTMASKFSYRVASKFSYLVANKFSYRVASKFSYPVANKFSYKEASKFSYRVASKFSYRGANKFSYRVANKFSFREANKFSYQVASKFSYTVANRFSYRQQDSAREAERRSSTVSTVLQPAKKRKVDVPVSVSYAVPQGQQVATVVAIPQGQQQSYVSLRPDLLTVDSAQLYSTTGTITGPTGETWTIPVYSTPQQQGVTHITIPQDTYNSMQVSTTNGKDKMSPSSSRSADVQSPSTGAQEEIVQTLFPAQFMNGNIHIPVAVQTVGGSYNTTQSVHIWDPNQQHGQGDDGQDQQLHLQGHIETEAHVEQPTEIMVPISLKPEEGLEVWRLWVKRKNAELNKQEKTKLAPIGRRQPLRFQEDLVSSAVAELNLGLSLMTQEARGSEEEQFTSDVLYYVFLCIQKYLSENGRVDDIFSDPYYTRFCGCLHNILDGWRPSVHPLGYVIPSHVTEEMLWECKQLGAHSPSTLLTTLMYFNTKHFQLMTAEQHMNVAFSKVLRHTRKNPANAKDKATSIRLLKGQGPQSAGQKGAQYRTDDMYDEQIEDPENPLRCPIKLYDFYLFKCPQSAKGRNDAYYMTPEPVVAPNSPMWYSSQPLTSQQVEQVLARIIVVREIQEIFGVVEGIMS</sequence>